<evidence type="ECO:0000313" key="6">
    <source>
        <dbReference type="EMBL" id="SQD78366.1"/>
    </source>
</evidence>
<sequence>MKHSPVANIEFIKQVNTASVYRLIDEQKQISRVDLAKLSELAPASITKMTRQLMAAGLIKEVAQQASTGGRPAISLTCEIDPFIFLSCKLGRNNLTIALHDIAGTKLTDYRVALDSDPNNDVVPFLLAQITDFISANINPDKQHLIAIAVTSPGLIDRESGTIVYLPKHNLKDIPLAKLLTEEFNVPAYIANHTQALSLAELYFGAAQDCQDSVLLSVHDGVGSGIINNGKIFTNYNNQVGEIGHIRIDPLGLPCHCGSHGCLETIASNEAILKQIKGLIKQGHETCLSPENLTIEAICTAANNGDELAVQVLLRVSKLLGQAIAIIVNLFNPQKVLIKGEIVAAKALIFPMIEHTVQQHALGSFVPNLVINEAKFQNEPSMAGVALVRKALLEGSLLNYIIHEHDA</sequence>
<keyword evidence="7" id="KW-1185">Reference proteome</keyword>
<dbReference type="RefSeq" id="WP_112714432.1">
    <property type="nucleotide sequence ID" value="NZ_LS483250.1"/>
</dbReference>
<evidence type="ECO:0000256" key="5">
    <source>
        <dbReference type="ARBA" id="ARBA00023277"/>
    </source>
</evidence>
<keyword evidence="5" id="KW-0119">Carbohydrate metabolism</keyword>
<evidence type="ECO:0000256" key="2">
    <source>
        <dbReference type="ARBA" id="ARBA00023015"/>
    </source>
</evidence>
<comment type="similarity">
    <text evidence="1">Belongs to the ROK (NagC/XylR) family.</text>
</comment>
<accession>A0A330LQA9</accession>
<dbReference type="OrthoDB" id="3189808at2"/>
<protein>
    <submittedName>
        <fullName evidence="6">DNA-binding transcriptional dual regulator, repressor of N-acetylglucosamine</fullName>
    </submittedName>
</protein>
<organism evidence="6 7">
    <name type="scientific">Moritella yayanosii</name>
    <dbReference type="NCBI Taxonomy" id="69539"/>
    <lineage>
        <taxon>Bacteria</taxon>
        <taxon>Pseudomonadati</taxon>
        <taxon>Pseudomonadota</taxon>
        <taxon>Gammaproteobacteria</taxon>
        <taxon>Alteromonadales</taxon>
        <taxon>Moritellaceae</taxon>
        <taxon>Moritella</taxon>
    </lineage>
</organism>
<reference evidence="7" key="1">
    <citation type="submission" date="2018-05" db="EMBL/GenBank/DDBJ databases">
        <authorList>
            <person name="Cea G.-C."/>
            <person name="William W."/>
        </authorList>
    </citation>
    <scope>NUCLEOTIDE SEQUENCE [LARGE SCALE GENOMIC DNA]</scope>
    <source>
        <strain evidence="7">DB21MT 5</strain>
    </source>
</reference>
<dbReference type="GO" id="GO:0006355">
    <property type="term" value="P:regulation of DNA-templated transcription"/>
    <property type="evidence" value="ECO:0007669"/>
    <property type="project" value="TreeGrafter"/>
</dbReference>
<dbReference type="Gene3D" id="1.10.10.10">
    <property type="entry name" value="Winged helix-like DNA-binding domain superfamily/Winged helix DNA-binding domain"/>
    <property type="match status" value="1"/>
</dbReference>
<dbReference type="AlphaFoldDB" id="A0A330LQA9"/>
<dbReference type="InterPro" id="IPR036388">
    <property type="entry name" value="WH-like_DNA-bd_sf"/>
</dbReference>
<dbReference type="Pfam" id="PF00480">
    <property type="entry name" value="ROK"/>
    <property type="match status" value="1"/>
</dbReference>
<dbReference type="PANTHER" id="PTHR18964">
    <property type="entry name" value="ROK (REPRESSOR, ORF, KINASE) FAMILY"/>
    <property type="match status" value="1"/>
</dbReference>
<dbReference type="SUPFAM" id="SSF46785">
    <property type="entry name" value="Winged helix' DNA-binding domain"/>
    <property type="match status" value="1"/>
</dbReference>
<evidence type="ECO:0000256" key="3">
    <source>
        <dbReference type="ARBA" id="ARBA00023125"/>
    </source>
</evidence>
<dbReference type="InterPro" id="IPR036390">
    <property type="entry name" value="WH_DNA-bd_sf"/>
</dbReference>
<keyword evidence="2" id="KW-0805">Transcription regulation</keyword>
<dbReference type="InterPro" id="IPR000600">
    <property type="entry name" value="ROK"/>
</dbReference>
<dbReference type="SUPFAM" id="SSF53067">
    <property type="entry name" value="Actin-like ATPase domain"/>
    <property type="match status" value="1"/>
</dbReference>
<keyword evidence="3 6" id="KW-0238">DNA-binding</keyword>
<dbReference type="Gene3D" id="3.30.420.40">
    <property type="match status" value="2"/>
</dbReference>
<name>A0A330LQA9_9GAMM</name>
<dbReference type="GO" id="GO:0003677">
    <property type="term" value="F:DNA binding"/>
    <property type="evidence" value="ECO:0007669"/>
    <property type="project" value="UniProtKB-KW"/>
</dbReference>
<dbReference type="InterPro" id="IPR043129">
    <property type="entry name" value="ATPase_NBD"/>
</dbReference>
<dbReference type="Proteomes" id="UP000250163">
    <property type="component" value="Chromosome MORIYA"/>
</dbReference>
<evidence type="ECO:0000256" key="4">
    <source>
        <dbReference type="ARBA" id="ARBA00023163"/>
    </source>
</evidence>
<evidence type="ECO:0000256" key="1">
    <source>
        <dbReference type="ARBA" id="ARBA00006479"/>
    </source>
</evidence>
<dbReference type="PANTHER" id="PTHR18964:SF175">
    <property type="entry name" value="N-ACETYLGLUCOSAMINE REPRESSOR"/>
    <property type="match status" value="1"/>
</dbReference>
<gene>
    <name evidence="6" type="primary">nagC</name>
    <name evidence="6" type="ORF">MORIYA_1888</name>
</gene>
<keyword evidence="4" id="KW-0804">Transcription</keyword>
<dbReference type="FunFam" id="1.10.10.10:FF:000045">
    <property type="entry name" value="ROK family transcriptional regulator"/>
    <property type="match status" value="1"/>
</dbReference>
<proteinExistence type="inferred from homology"/>
<evidence type="ECO:0000313" key="7">
    <source>
        <dbReference type="Proteomes" id="UP000250163"/>
    </source>
</evidence>
<dbReference type="KEGG" id="mya:MORIYA_1888"/>
<dbReference type="EMBL" id="LS483250">
    <property type="protein sequence ID" value="SQD78366.1"/>
    <property type="molecule type" value="Genomic_DNA"/>
</dbReference>